<dbReference type="InterPro" id="IPR036397">
    <property type="entry name" value="RNaseH_sf"/>
</dbReference>
<feature type="domain" description="DNA-directed DNA polymerase family A palm" evidence="2">
    <location>
        <begin position="364"/>
        <end position="565"/>
    </location>
</feature>
<dbReference type="Proteomes" id="UP000249915">
    <property type="component" value="Unassembled WGS sequence"/>
</dbReference>
<accession>A0A2V4AML1</accession>
<dbReference type="EMBL" id="MASW01000006">
    <property type="protein sequence ID" value="PXY20859.1"/>
    <property type="molecule type" value="Genomic_DNA"/>
</dbReference>
<reference evidence="3 4" key="1">
    <citation type="submission" date="2016-07" db="EMBL/GenBank/DDBJ databases">
        <title>Draft genome sequence of Prauserella muralis DSM 45305, isolated from a mould-covered wall in an indoor environment.</title>
        <authorList>
            <person name="Ruckert C."/>
            <person name="Albersmeier A."/>
            <person name="Jiang C.-L."/>
            <person name="Jiang Y."/>
            <person name="Kalinowski J."/>
            <person name="Schneider O."/>
            <person name="Winkler A."/>
            <person name="Zotchev S.B."/>
        </authorList>
    </citation>
    <scope>NUCLEOTIDE SEQUENCE [LARGE SCALE GENOMIC DNA]</scope>
    <source>
        <strain evidence="3 4">DSM 45305</strain>
    </source>
</reference>
<organism evidence="3 4">
    <name type="scientific">Prauserella muralis</name>
    <dbReference type="NCBI Taxonomy" id="588067"/>
    <lineage>
        <taxon>Bacteria</taxon>
        <taxon>Bacillati</taxon>
        <taxon>Actinomycetota</taxon>
        <taxon>Actinomycetes</taxon>
        <taxon>Pseudonocardiales</taxon>
        <taxon>Pseudonocardiaceae</taxon>
        <taxon>Prauserella</taxon>
    </lineage>
</organism>
<dbReference type="SUPFAM" id="SSF53098">
    <property type="entry name" value="Ribonuclease H-like"/>
    <property type="match status" value="1"/>
</dbReference>
<proteinExistence type="inferred from homology"/>
<dbReference type="GO" id="GO:0006302">
    <property type="term" value="P:double-strand break repair"/>
    <property type="evidence" value="ECO:0007669"/>
    <property type="project" value="TreeGrafter"/>
</dbReference>
<evidence type="ECO:0000313" key="4">
    <source>
        <dbReference type="Proteomes" id="UP000249915"/>
    </source>
</evidence>
<comment type="caution">
    <text evidence="3">The sequence shown here is derived from an EMBL/GenBank/DDBJ whole genome shotgun (WGS) entry which is preliminary data.</text>
</comment>
<comment type="similarity">
    <text evidence="1">Belongs to the DNA polymerase type-A family.</text>
</comment>
<dbReference type="Gene3D" id="1.10.150.20">
    <property type="entry name" value="5' to 3' exonuclease, C-terminal subdomain"/>
    <property type="match status" value="1"/>
</dbReference>
<dbReference type="PRINTS" id="PR00868">
    <property type="entry name" value="DNAPOLI"/>
</dbReference>
<dbReference type="Pfam" id="PF00476">
    <property type="entry name" value="DNA_pol_A"/>
    <property type="match status" value="1"/>
</dbReference>
<gene>
    <name evidence="3" type="ORF">BAY60_25480</name>
</gene>
<evidence type="ECO:0000256" key="1">
    <source>
        <dbReference type="ARBA" id="ARBA00007705"/>
    </source>
</evidence>
<evidence type="ECO:0000313" key="3">
    <source>
        <dbReference type="EMBL" id="PXY20859.1"/>
    </source>
</evidence>
<dbReference type="PANTHER" id="PTHR10133:SF62">
    <property type="entry name" value="DNA POLYMERASE THETA"/>
    <property type="match status" value="1"/>
</dbReference>
<sequence>MPRQRALFFDIETDSVDLKWTLTPEKMFRLGGYAWGQDGDVVLTDDLEEMRERIRSADVVVGHNIHQFDLTVIFGKDSIEPLEMALEGRVLDTWTHATLHHPAPYSYVNRFGKLAYARKPAEAKLWFKLDEQAYQLGVPGKSADLAALAEKYGGFGQIPVDDPEYRDYLVHDVLASRNVARRLLQLGPAGDYEMREQINAAIDAQNERNGVRLGVDAARARAEEMERKAAEYKEFLSDRYGLPKTGKKPLATKAGKEALARALEDVGISLDELPRTKGKDGKPTDRPSFGGKGILEAAEDKSEEALELARAVSALGGLRPLAQSALDCVQPDGFVHPEISTLQRSGRKSTTNPGLTVWTSRGAGAVEKAYYLPDHEDHVLVELDLSQADARIVAAYSGDAAFAERFAPGADAHLITAWIVWGREFVGEDKNDPHTAHYRQLAKAQNHAYSYNAGPRTLAANAKVDISVSERFVNAMRSEYRQVEKWKKRVIREGRRGYVTNAWGRRMVVDKDKEFTQAPALYGQSGTREIIVDGLIRMARTDLRLIRMLKIQVHDALVFSVPAAEVDYWVPLIKRCMETTWQPPDGSGMAVHFPVDGGKPGRNWQEAGH</sequence>
<dbReference type="PANTHER" id="PTHR10133">
    <property type="entry name" value="DNA POLYMERASE I"/>
    <property type="match status" value="1"/>
</dbReference>
<dbReference type="GO" id="GO:0003677">
    <property type="term" value="F:DNA binding"/>
    <property type="evidence" value="ECO:0007669"/>
    <property type="project" value="InterPro"/>
</dbReference>
<dbReference type="Gene3D" id="3.30.70.370">
    <property type="match status" value="1"/>
</dbReference>
<name>A0A2V4AML1_9PSEU</name>
<dbReference type="SMART" id="SM00482">
    <property type="entry name" value="POLAc"/>
    <property type="match status" value="1"/>
</dbReference>
<keyword evidence="4" id="KW-1185">Reference proteome</keyword>
<dbReference type="InterPro" id="IPR012337">
    <property type="entry name" value="RNaseH-like_sf"/>
</dbReference>
<dbReference type="Gene3D" id="3.30.420.10">
    <property type="entry name" value="Ribonuclease H-like superfamily/Ribonuclease H"/>
    <property type="match status" value="1"/>
</dbReference>
<dbReference type="InterPro" id="IPR001098">
    <property type="entry name" value="DNA-dir_DNA_pol_A_palm_dom"/>
</dbReference>
<dbReference type="InterPro" id="IPR002298">
    <property type="entry name" value="DNA_polymerase_A"/>
</dbReference>
<evidence type="ECO:0000259" key="2">
    <source>
        <dbReference type="SMART" id="SM00482"/>
    </source>
</evidence>
<dbReference type="AlphaFoldDB" id="A0A2V4AML1"/>
<dbReference type="OrthoDB" id="5196455at2"/>
<dbReference type="InterPro" id="IPR043502">
    <property type="entry name" value="DNA/RNA_pol_sf"/>
</dbReference>
<dbReference type="SUPFAM" id="SSF56672">
    <property type="entry name" value="DNA/RNA polymerases"/>
    <property type="match status" value="1"/>
</dbReference>
<dbReference type="GO" id="GO:0003887">
    <property type="term" value="F:DNA-directed DNA polymerase activity"/>
    <property type="evidence" value="ECO:0007669"/>
    <property type="project" value="InterPro"/>
</dbReference>
<protein>
    <recommendedName>
        <fullName evidence="2">DNA-directed DNA polymerase family A palm domain-containing protein</fullName>
    </recommendedName>
</protein>
<dbReference type="RefSeq" id="WP_112283985.1">
    <property type="nucleotide sequence ID" value="NZ_MASW01000006.1"/>
</dbReference>
<dbReference type="GO" id="GO:0006261">
    <property type="term" value="P:DNA-templated DNA replication"/>
    <property type="evidence" value="ECO:0007669"/>
    <property type="project" value="InterPro"/>
</dbReference>